<gene>
    <name evidence="7" type="primary">proA</name>
    <name evidence="9" type="ORF">P2G67_05505</name>
</gene>
<evidence type="ECO:0000259" key="8">
    <source>
        <dbReference type="Pfam" id="PF00171"/>
    </source>
</evidence>
<keyword evidence="4 7" id="KW-0521">NADP</keyword>
<dbReference type="GO" id="GO:0004350">
    <property type="term" value="F:glutamate-5-semialdehyde dehydrogenase activity"/>
    <property type="evidence" value="ECO:0007669"/>
    <property type="project" value="UniProtKB-EC"/>
</dbReference>
<dbReference type="Gene3D" id="3.40.309.10">
    <property type="entry name" value="Aldehyde Dehydrogenase, Chain A, domain 2"/>
    <property type="match status" value="1"/>
</dbReference>
<keyword evidence="5 7" id="KW-0560">Oxidoreductase</keyword>
<dbReference type="NCBIfam" id="NF001221">
    <property type="entry name" value="PRK00197.1"/>
    <property type="match status" value="1"/>
</dbReference>
<dbReference type="CDD" id="cd07079">
    <property type="entry name" value="ALDH_F18-19_ProA-GPR"/>
    <property type="match status" value="1"/>
</dbReference>
<keyword evidence="3 7" id="KW-0641">Proline biosynthesis</keyword>
<feature type="domain" description="Aldehyde dehydrogenase" evidence="8">
    <location>
        <begin position="5"/>
        <end position="291"/>
    </location>
</feature>
<keyword evidence="10" id="KW-1185">Reference proteome</keyword>
<dbReference type="RefSeq" id="WP_275820845.1">
    <property type="nucleotide sequence ID" value="NZ_JARHUD010000003.1"/>
</dbReference>
<comment type="similarity">
    <text evidence="7">Belongs to the gamma-glutamyl phosphate reductase family.</text>
</comment>
<accession>A0ABT5YKW4</accession>
<dbReference type="InterPro" id="IPR000965">
    <property type="entry name" value="GPR_dom"/>
</dbReference>
<dbReference type="EC" id="1.2.1.41" evidence="7"/>
<evidence type="ECO:0000256" key="5">
    <source>
        <dbReference type="ARBA" id="ARBA00023002"/>
    </source>
</evidence>
<sequence length="427" mass="45111">MTVTLAEKPEVAAEQMAVLGRDARAAAAVLARSSLDQRNKALLEGAAALRAAESRLLAANAEDMRAAEAKGLSAALLDRLRLDSKRIEAMAQGLESVAALPDLLDRVLAEWEQPNGLRIQRVAVPLGVIGIIYESRPNVTADAGALCLKAGNAAILRGGSESFHSSGAILEALQAGLAAAGLPAACLQRPPGRDRALVGEMLRAHRWIDVIVPRGGRSLIERVMQEAQVPVLAHLDGNNHTYLHRAADPDKALTLTLNAKLRRPGICGATETLLVDSQAAARLLPPILDRLAAEGCELRGDSAVQALDARVLPADASDWDCEYLAPVLAIKTVTDLEGALAHIENHGSRHTECIVTEDPEAAAAFLERVDAAIVMHNTSTQFADGGEFGMGAEIGIATGKLHARGPVGAEQLTSYKYLVRSDGRTRA</sequence>
<dbReference type="Pfam" id="PF00171">
    <property type="entry name" value="Aldedh"/>
    <property type="match status" value="2"/>
</dbReference>
<feature type="domain" description="Aldehyde dehydrogenase" evidence="8">
    <location>
        <begin position="315"/>
        <end position="389"/>
    </location>
</feature>
<dbReference type="NCBIfam" id="TIGR00407">
    <property type="entry name" value="proA"/>
    <property type="match status" value="1"/>
</dbReference>
<dbReference type="PROSITE" id="PS01223">
    <property type="entry name" value="PROA"/>
    <property type="match status" value="1"/>
</dbReference>
<dbReference type="InterPro" id="IPR016162">
    <property type="entry name" value="Ald_DH_N"/>
</dbReference>
<dbReference type="SUPFAM" id="SSF53720">
    <property type="entry name" value="ALDH-like"/>
    <property type="match status" value="1"/>
</dbReference>
<comment type="function">
    <text evidence="7">Catalyzes the NADPH-dependent reduction of L-glutamate 5-phosphate into L-glutamate 5-semialdehyde and phosphate. The product spontaneously undergoes cyclization to form 1-pyrroline-5-carboxylate.</text>
</comment>
<dbReference type="PANTHER" id="PTHR11063:SF8">
    <property type="entry name" value="DELTA-1-PYRROLINE-5-CARBOXYLATE SYNTHASE"/>
    <property type="match status" value="1"/>
</dbReference>
<evidence type="ECO:0000256" key="3">
    <source>
        <dbReference type="ARBA" id="ARBA00022650"/>
    </source>
</evidence>
<evidence type="ECO:0000313" key="10">
    <source>
        <dbReference type="Proteomes" id="UP001215503"/>
    </source>
</evidence>
<protein>
    <recommendedName>
        <fullName evidence="7">Gamma-glutamyl phosphate reductase</fullName>
        <shortName evidence="7">GPR</shortName>
        <ecNumber evidence="7">1.2.1.41</ecNumber>
    </recommendedName>
    <alternativeName>
        <fullName evidence="7">Glutamate-5-semialdehyde dehydrogenase</fullName>
    </alternativeName>
    <alternativeName>
        <fullName evidence="7">Glutamyl-gamma-semialdehyde dehydrogenase</fullName>
        <shortName evidence="7">GSA dehydrogenase</shortName>
    </alternativeName>
</protein>
<dbReference type="EMBL" id="JARHUD010000003">
    <property type="protein sequence ID" value="MDF2095425.1"/>
    <property type="molecule type" value="Genomic_DNA"/>
</dbReference>
<comment type="pathway">
    <text evidence="1 7">Amino-acid biosynthesis; L-proline biosynthesis; L-glutamate 5-semialdehyde from L-glutamate: step 2/2.</text>
</comment>
<keyword evidence="2 7" id="KW-0028">Amino-acid biosynthesis</keyword>
<evidence type="ECO:0000256" key="2">
    <source>
        <dbReference type="ARBA" id="ARBA00022605"/>
    </source>
</evidence>
<dbReference type="PIRSF" id="PIRSF000151">
    <property type="entry name" value="GPR"/>
    <property type="match status" value="1"/>
</dbReference>
<evidence type="ECO:0000256" key="1">
    <source>
        <dbReference type="ARBA" id="ARBA00004985"/>
    </source>
</evidence>
<dbReference type="InterPro" id="IPR016161">
    <property type="entry name" value="Ald_DH/histidinol_DH"/>
</dbReference>
<reference evidence="9 10" key="1">
    <citation type="submission" date="2023-03" db="EMBL/GenBank/DDBJ databases">
        <title>Fodinicurvata sp. CAU 1616 isolated from sea sendiment.</title>
        <authorList>
            <person name="Kim W."/>
        </authorList>
    </citation>
    <scope>NUCLEOTIDE SEQUENCE [LARGE SCALE GENOMIC DNA]</scope>
    <source>
        <strain evidence="9 10">CAU 1616</strain>
    </source>
</reference>
<dbReference type="InterPro" id="IPR020593">
    <property type="entry name" value="G-glutamylP_reductase_CS"/>
</dbReference>
<dbReference type="InterPro" id="IPR015590">
    <property type="entry name" value="Aldehyde_DH_dom"/>
</dbReference>
<dbReference type="InterPro" id="IPR012134">
    <property type="entry name" value="Glu-5-SA_DH"/>
</dbReference>
<organism evidence="9 10">
    <name type="scientific">Aquibaculum arenosum</name>
    <dbReference type="NCBI Taxonomy" id="3032591"/>
    <lineage>
        <taxon>Bacteria</taxon>
        <taxon>Pseudomonadati</taxon>
        <taxon>Pseudomonadota</taxon>
        <taxon>Alphaproteobacteria</taxon>
        <taxon>Rhodospirillales</taxon>
        <taxon>Rhodovibrionaceae</taxon>
        <taxon>Aquibaculum</taxon>
    </lineage>
</organism>
<comment type="catalytic activity">
    <reaction evidence="6 7">
        <text>L-glutamate 5-semialdehyde + phosphate + NADP(+) = L-glutamyl 5-phosphate + NADPH + H(+)</text>
        <dbReference type="Rhea" id="RHEA:19541"/>
        <dbReference type="ChEBI" id="CHEBI:15378"/>
        <dbReference type="ChEBI" id="CHEBI:43474"/>
        <dbReference type="ChEBI" id="CHEBI:57783"/>
        <dbReference type="ChEBI" id="CHEBI:58066"/>
        <dbReference type="ChEBI" id="CHEBI:58274"/>
        <dbReference type="ChEBI" id="CHEBI:58349"/>
        <dbReference type="EC" id="1.2.1.41"/>
    </reaction>
</comment>
<dbReference type="Gene3D" id="3.40.605.10">
    <property type="entry name" value="Aldehyde Dehydrogenase, Chain A, domain 1"/>
    <property type="match status" value="1"/>
</dbReference>
<dbReference type="InterPro" id="IPR016163">
    <property type="entry name" value="Ald_DH_C"/>
</dbReference>
<evidence type="ECO:0000313" key="9">
    <source>
        <dbReference type="EMBL" id="MDF2095425.1"/>
    </source>
</evidence>
<dbReference type="Proteomes" id="UP001215503">
    <property type="component" value="Unassembled WGS sequence"/>
</dbReference>
<name>A0ABT5YKW4_9PROT</name>
<dbReference type="PANTHER" id="PTHR11063">
    <property type="entry name" value="GLUTAMATE SEMIALDEHYDE DEHYDROGENASE"/>
    <property type="match status" value="1"/>
</dbReference>
<comment type="caution">
    <text evidence="9">The sequence shown here is derived from an EMBL/GenBank/DDBJ whole genome shotgun (WGS) entry which is preliminary data.</text>
</comment>
<evidence type="ECO:0000256" key="7">
    <source>
        <dbReference type="HAMAP-Rule" id="MF_00412"/>
    </source>
</evidence>
<dbReference type="HAMAP" id="MF_00412">
    <property type="entry name" value="ProA"/>
    <property type="match status" value="1"/>
</dbReference>
<evidence type="ECO:0000256" key="6">
    <source>
        <dbReference type="ARBA" id="ARBA00049024"/>
    </source>
</evidence>
<comment type="subcellular location">
    <subcellularLocation>
        <location evidence="7">Cytoplasm</location>
    </subcellularLocation>
</comment>
<proteinExistence type="inferred from homology"/>
<evidence type="ECO:0000256" key="4">
    <source>
        <dbReference type="ARBA" id="ARBA00022857"/>
    </source>
</evidence>
<keyword evidence="7" id="KW-0963">Cytoplasm</keyword>